<dbReference type="InterPro" id="IPR002078">
    <property type="entry name" value="Sigma_54_int"/>
</dbReference>
<dbReference type="PROSITE" id="PS50110">
    <property type="entry name" value="RESPONSE_REGULATORY"/>
    <property type="match status" value="1"/>
</dbReference>
<dbReference type="Pfam" id="PF25601">
    <property type="entry name" value="AAA_lid_14"/>
    <property type="match status" value="1"/>
</dbReference>
<dbReference type="GO" id="GO:0006355">
    <property type="term" value="P:regulation of DNA-templated transcription"/>
    <property type="evidence" value="ECO:0007669"/>
    <property type="project" value="InterPro"/>
</dbReference>
<dbReference type="STRING" id="545694.TREPR_0684"/>
<dbReference type="SMART" id="SM00448">
    <property type="entry name" value="REC"/>
    <property type="match status" value="1"/>
</dbReference>
<evidence type="ECO:0000259" key="7">
    <source>
        <dbReference type="PROSITE" id="PS50045"/>
    </source>
</evidence>
<evidence type="ECO:0000259" key="8">
    <source>
        <dbReference type="PROSITE" id="PS50110"/>
    </source>
</evidence>
<keyword evidence="4" id="KW-0805">Transcription regulation</keyword>
<dbReference type="Gene3D" id="1.10.8.60">
    <property type="match status" value="1"/>
</dbReference>
<dbReference type="KEGG" id="tpi:TREPR_0684"/>
<evidence type="ECO:0000256" key="6">
    <source>
        <dbReference type="PROSITE-ProRule" id="PRU00169"/>
    </source>
</evidence>
<dbReference type="PANTHER" id="PTHR32071:SF17">
    <property type="entry name" value="TRANSCRIPTIONAL REGULATOR (NTRC FAMILY)"/>
    <property type="match status" value="1"/>
</dbReference>
<dbReference type="EMBL" id="CP001843">
    <property type="protein sequence ID" value="AEF84031.1"/>
    <property type="molecule type" value="Genomic_DNA"/>
</dbReference>
<dbReference type="OrthoDB" id="9803970at2"/>
<dbReference type="InterPro" id="IPR011006">
    <property type="entry name" value="CheY-like_superfamily"/>
</dbReference>
<keyword evidence="1 6" id="KW-0597">Phosphoprotein</keyword>
<evidence type="ECO:0000256" key="3">
    <source>
        <dbReference type="ARBA" id="ARBA00022840"/>
    </source>
</evidence>
<dbReference type="GO" id="GO:0000160">
    <property type="term" value="P:phosphorelay signal transduction system"/>
    <property type="evidence" value="ECO:0007669"/>
    <property type="project" value="InterPro"/>
</dbReference>
<protein>
    <submittedName>
        <fullName evidence="9">Nitrogen assimilation regulatory protein NtrX</fullName>
    </submittedName>
</protein>
<reference evidence="9 10" key="2">
    <citation type="journal article" date="2011" name="ISME J.">
        <title>RNA-seq reveals cooperative metabolic interactions between two termite-gut spirochete species in co-culture.</title>
        <authorList>
            <person name="Rosenthal A.Z."/>
            <person name="Matson E.G."/>
            <person name="Eldar A."/>
            <person name="Leadbetter J.R."/>
        </authorList>
    </citation>
    <scope>NUCLEOTIDE SEQUENCE [LARGE SCALE GENOMIC DNA]</scope>
    <source>
        <strain evidence="10">ATCC BAA-887 / DSM 12427 / ZAS-2</strain>
    </source>
</reference>
<dbReference type="SUPFAM" id="SSF46689">
    <property type="entry name" value="Homeodomain-like"/>
    <property type="match status" value="1"/>
</dbReference>
<dbReference type="GO" id="GO:0005524">
    <property type="term" value="F:ATP binding"/>
    <property type="evidence" value="ECO:0007669"/>
    <property type="project" value="UniProtKB-KW"/>
</dbReference>
<dbReference type="InterPro" id="IPR003593">
    <property type="entry name" value="AAA+_ATPase"/>
</dbReference>
<evidence type="ECO:0000313" key="9">
    <source>
        <dbReference type="EMBL" id="AEF84031.1"/>
    </source>
</evidence>
<dbReference type="FunFam" id="3.40.50.300:FF:000006">
    <property type="entry name" value="DNA-binding transcriptional regulator NtrC"/>
    <property type="match status" value="1"/>
</dbReference>
<dbReference type="InterPro" id="IPR009057">
    <property type="entry name" value="Homeodomain-like_sf"/>
</dbReference>
<proteinExistence type="predicted"/>
<dbReference type="InterPro" id="IPR001789">
    <property type="entry name" value="Sig_transdc_resp-reg_receiver"/>
</dbReference>
<evidence type="ECO:0000256" key="4">
    <source>
        <dbReference type="ARBA" id="ARBA00023015"/>
    </source>
</evidence>
<dbReference type="HOGENOM" id="CLU_000445_0_6_12"/>
<dbReference type="PROSITE" id="PS50045">
    <property type="entry name" value="SIGMA54_INTERACT_4"/>
    <property type="match status" value="1"/>
</dbReference>
<keyword evidence="10" id="KW-1185">Reference proteome</keyword>
<gene>
    <name evidence="9" type="ordered locus">TREPR_0684</name>
</gene>
<dbReference type="RefSeq" id="WP_015709346.1">
    <property type="nucleotide sequence ID" value="NC_015578.1"/>
</dbReference>
<dbReference type="eggNOG" id="COG2204">
    <property type="taxonomic scope" value="Bacteria"/>
</dbReference>
<keyword evidence="3" id="KW-0067">ATP-binding</keyword>
<dbReference type="Pfam" id="PF02954">
    <property type="entry name" value="HTH_8"/>
    <property type="match status" value="1"/>
</dbReference>
<feature type="domain" description="Sigma-54 factor interaction" evidence="7">
    <location>
        <begin position="139"/>
        <end position="364"/>
    </location>
</feature>
<dbReference type="Gene3D" id="1.10.10.60">
    <property type="entry name" value="Homeodomain-like"/>
    <property type="match status" value="1"/>
</dbReference>
<accession>F5YK04</accession>
<dbReference type="InterPro" id="IPR058031">
    <property type="entry name" value="AAA_lid_NorR"/>
</dbReference>
<dbReference type="InterPro" id="IPR027417">
    <property type="entry name" value="P-loop_NTPase"/>
</dbReference>
<organism evidence="9 10">
    <name type="scientific">Treponema primitia (strain ATCC BAA-887 / DSM 12427 / ZAS-2)</name>
    <dbReference type="NCBI Taxonomy" id="545694"/>
    <lineage>
        <taxon>Bacteria</taxon>
        <taxon>Pseudomonadati</taxon>
        <taxon>Spirochaetota</taxon>
        <taxon>Spirochaetia</taxon>
        <taxon>Spirochaetales</taxon>
        <taxon>Treponemataceae</taxon>
        <taxon>Treponema</taxon>
    </lineage>
</organism>
<dbReference type="SMART" id="SM00382">
    <property type="entry name" value="AAA"/>
    <property type="match status" value="1"/>
</dbReference>
<keyword evidence="5" id="KW-0804">Transcription</keyword>
<dbReference type="AlphaFoldDB" id="F5YK04"/>
<dbReference type="Pfam" id="PF00158">
    <property type="entry name" value="Sigma54_activat"/>
    <property type="match status" value="1"/>
</dbReference>
<dbReference type="Pfam" id="PF00072">
    <property type="entry name" value="Response_reg"/>
    <property type="match status" value="1"/>
</dbReference>
<dbReference type="GO" id="GO:0043565">
    <property type="term" value="F:sequence-specific DNA binding"/>
    <property type="evidence" value="ECO:0007669"/>
    <property type="project" value="InterPro"/>
</dbReference>
<dbReference type="CDD" id="cd00009">
    <property type="entry name" value="AAA"/>
    <property type="match status" value="1"/>
</dbReference>
<evidence type="ECO:0000256" key="5">
    <source>
        <dbReference type="ARBA" id="ARBA00023163"/>
    </source>
</evidence>
<feature type="domain" description="Response regulatory" evidence="8">
    <location>
        <begin position="3"/>
        <end position="117"/>
    </location>
</feature>
<dbReference type="Proteomes" id="UP000009223">
    <property type="component" value="Chromosome"/>
</dbReference>
<name>F5YK04_TREPZ</name>
<dbReference type="Gene3D" id="3.40.50.300">
    <property type="entry name" value="P-loop containing nucleotide triphosphate hydrolases"/>
    <property type="match status" value="1"/>
</dbReference>
<evidence type="ECO:0000256" key="1">
    <source>
        <dbReference type="ARBA" id="ARBA00022553"/>
    </source>
</evidence>
<evidence type="ECO:0000313" key="10">
    <source>
        <dbReference type="Proteomes" id="UP000009223"/>
    </source>
</evidence>
<dbReference type="PROSITE" id="PS00688">
    <property type="entry name" value="SIGMA54_INTERACT_3"/>
    <property type="match status" value="1"/>
</dbReference>
<dbReference type="SUPFAM" id="SSF52540">
    <property type="entry name" value="P-loop containing nucleoside triphosphate hydrolases"/>
    <property type="match status" value="1"/>
</dbReference>
<dbReference type="InterPro" id="IPR002197">
    <property type="entry name" value="HTH_Fis"/>
</dbReference>
<dbReference type="PANTHER" id="PTHR32071">
    <property type="entry name" value="TRANSCRIPTIONAL REGULATORY PROTEIN"/>
    <property type="match status" value="1"/>
</dbReference>
<feature type="modified residue" description="4-aspartylphosphate" evidence="6">
    <location>
        <position position="52"/>
    </location>
</feature>
<sequence length="461" mass="51531">MTKILIIDDEPGIRKTLASILEDEHYLVHTSEDAIMGMDFLEQEPVNLIFLDVLLPRLGGLEALDRIHKKWPGIEVVIISGHANVDMAVRAVKLGAFDFLEKPLSLDKVLTVCRNALALQKLREENTDLRKNILNSDDIIGASEPIARVRELIKQAAISDARILITGENGTGKELVARAVHRLSSRAGKAFVEVNCAAIPETLIESELFGHEKGAFTDAVASRKGRFELAYQGTLFLDEIGDMSLAAQAKVLRVIQEQKLERVGGEKTIDTDVRILAATNKNLEEECARGRFRQDLFFRLNVIPINMPPLRERPGDILLLLRHFLGELGVEWPEMEDGARDMLLAHPWPGNVRELKNLAERIAVLCNGEKIKTGVLQDMLKKNPGAEKNPEKSGGDTLQNQLPLDIFKLDYTEAKEVFEKNYLEYQLAQNGGIISRTAEAIGVYPSNLHAKIRKYGLRTER</sequence>
<dbReference type="InterPro" id="IPR025944">
    <property type="entry name" value="Sigma_54_int_dom_CS"/>
</dbReference>
<reference evidence="10" key="1">
    <citation type="submission" date="2009-12" db="EMBL/GenBank/DDBJ databases">
        <title>Complete sequence of Treponema primitia strain ZAS-2.</title>
        <authorList>
            <person name="Tetu S.G."/>
            <person name="Matson E."/>
            <person name="Ren Q."/>
            <person name="Seshadri R."/>
            <person name="Elbourne L."/>
            <person name="Hassan K.A."/>
            <person name="Durkin A."/>
            <person name="Radune D."/>
            <person name="Mohamoud Y."/>
            <person name="Shay R."/>
            <person name="Jin S."/>
            <person name="Zhang X."/>
            <person name="Lucey K."/>
            <person name="Ballor N.R."/>
            <person name="Ottesen E."/>
            <person name="Rosenthal R."/>
            <person name="Allen A."/>
            <person name="Leadbetter J.R."/>
            <person name="Paulsen I.T."/>
        </authorList>
    </citation>
    <scope>NUCLEOTIDE SEQUENCE [LARGE SCALE GENOMIC DNA]</scope>
    <source>
        <strain evidence="10">ATCC BAA-887 / DSM 12427 / ZAS-2</strain>
    </source>
</reference>
<dbReference type="Gene3D" id="3.40.50.2300">
    <property type="match status" value="1"/>
</dbReference>
<dbReference type="SUPFAM" id="SSF52172">
    <property type="entry name" value="CheY-like"/>
    <property type="match status" value="1"/>
</dbReference>
<keyword evidence="2" id="KW-0547">Nucleotide-binding</keyword>
<evidence type="ECO:0000256" key="2">
    <source>
        <dbReference type="ARBA" id="ARBA00022741"/>
    </source>
</evidence>